<evidence type="ECO:0000256" key="2">
    <source>
        <dbReference type="ARBA" id="ARBA00022722"/>
    </source>
</evidence>
<dbReference type="HAMAP" id="MF_00227">
    <property type="entry name" value="RNase_P"/>
    <property type="match status" value="1"/>
</dbReference>
<keyword evidence="2 6" id="KW-0540">Nuclease</keyword>
<sequence>MQKKYRLLKKGDFDKVFKSRNRIKTTNLVFYYLPNCLGRENLNNVKIGIVIPKKKWKKAKDRNYLKRIFWAANAHNNLDNLPKTLSVFLYTDFFYSQYKFKKVNFEKLNREIKQIYSIFSKRCF</sequence>
<keyword evidence="5 6" id="KW-0694">RNA-binding</keyword>
<evidence type="ECO:0000256" key="6">
    <source>
        <dbReference type="HAMAP-Rule" id="MF_00227"/>
    </source>
</evidence>
<evidence type="ECO:0000256" key="7">
    <source>
        <dbReference type="NCBIfam" id="TIGR00188"/>
    </source>
</evidence>
<proteinExistence type="inferred from homology"/>
<evidence type="ECO:0000256" key="1">
    <source>
        <dbReference type="ARBA" id="ARBA00022694"/>
    </source>
</evidence>
<dbReference type="OrthoDB" id="398329at2"/>
<evidence type="ECO:0000256" key="3">
    <source>
        <dbReference type="ARBA" id="ARBA00022759"/>
    </source>
</evidence>
<name>G8C416_9MOLU</name>
<dbReference type="GO" id="GO:0004526">
    <property type="term" value="F:ribonuclease P activity"/>
    <property type="evidence" value="ECO:0007669"/>
    <property type="project" value="UniProtKB-UniRule"/>
</dbReference>
<dbReference type="Gene3D" id="3.30.230.10">
    <property type="match status" value="1"/>
</dbReference>
<gene>
    <name evidence="6 8" type="primary">rnpA</name>
    <name evidence="8" type="ORF">MHM_05460</name>
</gene>
<keyword evidence="4 6" id="KW-0378">Hydrolase</keyword>
<comment type="similarity">
    <text evidence="6">Belongs to the RnpA family.</text>
</comment>
<reference evidence="8" key="1">
    <citation type="submission" date="2011-11" db="EMBL/GenBank/DDBJ databases">
        <title>Complete genome sequence of Candidatus Mycoplasma haemominutum.</title>
        <authorList>
            <person name="Barker E.N."/>
            <person name="Darby A.C."/>
            <person name="Helps C.R."/>
            <person name="Peters I.R."/>
            <person name="Hughes M.A."/>
            <person name="Radford A.D."/>
            <person name="Novacco M."/>
            <person name="Boretti F."/>
            <person name="Hofmann-Lehmann R."/>
            <person name="Tasker S."/>
        </authorList>
    </citation>
    <scope>NUCLEOTIDE SEQUENCE</scope>
    <source>
        <strain evidence="8">Birmingham 1</strain>
    </source>
</reference>
<dbReference type="PANTHER" id="PTHR33992:SF1">
    <property type="entry name" value="RIBONUCLEASE P PROTEIN COMPONENT"/>
    <property type="match status" value="1"/>
</dbReference>
<dbReference type="RefSeq" id="WP_015511929.1">
    <property type="nucleotide sequence ID" value="NC_021007.1"/>
</dbReference>
<evidence type="ECO:0000313" key="8">
    <source>
        <dbReference type="EMBL" id="CCE67064.1"/>
    </source>
</evidence>
<organism evidence="8">
    <name type="scientific">Candidatus Mycoplasma haematominutum 'Birmingham 1'</name>
    <dbReference type="NCBI Taxonomy" id="1116213"/>
    <lineage>
        <taxon>Bacteria</taxon>
        <taxon>Bacillati</taxon>
        <taxon>Mycoplasmatota</taxon>
        <taxon>Mollicutes</taxon>
        <taxon>Mycoplasmataceae</taxon>
        <taxon>Mycoplasma</taxon>
    </lineage>
</organism>
<protein>
    <recommendedName>
        <fullName evidence="6 7">Ribonuclease P protein component</fullName>
        <shortName evidence="6">RNase P protein</shortName>
        <shortName evidence="6">RNaseP protein</shortName>
        <ecNumber evidence="6 7">3.1.26.5</ecNumber>
    </recommendedName>
    <alternativeName>
        <fullName evidence="6">Protein C5</fullName>
    </alternativeName>
</protein>
<keyword evidence="1 6" id="KW-0819">tRNA processing</keyword>
<dbReference type="EMBL" id="HE613254">
    <property type="protein sequence ID" value="CCE67064.1"/>
    <property type="molecule type" value="Genomic_DNA"/>
</dbReference>
<dbReference type="InterPro" id="IPR020568">
    <property type="entry name" value="Ribosomal_Su5_D2-typ_SF"/>
</dbReference>
<comment type="catalytic activity">
    <reaction evidence="6">
        <text>Endonucleolytic cleavage of RNA, removing 5'-extranucleotides from tRNA precursor.</text>
        <dbReference type="EC" id="3.1.26.5"/>
    </reaction>
</comment>
<comment type="subunit">
    <text evidence="6">Consists of a catalytic RNA component (M1 or rnpB) and a protein subunit.</text>
</comment>
<reference evidence="8" key="2">
    <citation type="submission" date="2011-11" db="EMBL/GenBank/DDBJ databases">
        <authorList>
            <person name="Barker E."/>
        </authorList>
    </citation>
    <scope>NUCLEOTIDE SEQUENCE</scope>
    <source>
        <strain evidence="8">Birmingham 1</strain>
    </source>
</reference>
<comment type="function">
    <text evidence="6">RNaseP catalyzes the removal of the 5'-leader sequence from pre-tRNA to produce the mature 5'-terminus. It can also cleave other RNA substrates such as 4.5S RNA. The protein component plays an auxiliary but essential role in vivo by binding to the 5'-leader sequence and broadening the substrate specificity of the ribozyme.</text>
</comment>
<evidence type="ECO:0000256" key="5">
    <source>
        <dbReference type="ARBA" id="ARBA00022884"/>
    </source>
</evidence>
<dbReference type="SUPFAM" id="SSF54211">
    <property type="entry name" value="Ribosomal protein S5 domain 2-like"/>
    <property type="match status" value="1"/>
</dbReference>
<dbReference type="GO" id="GO:0001682">
    <property type="term" value="P:tRNA 5'-leader removal"/>
    <property type="evidence" value="ECO:0007669"/>
    <property type="project" value="UniProtKB-UniRule"/>
</dbReference>
<dbReference type="AlphaFoldDB" id="G8C416"/>
<dbReference type="NCBIfam" id="TIGR00188">
    <property type="entry name" value="rnpA"/>
    <property type="match status" value="1"/>
</dbReference>
<accession>G8C416</accession>
<dbReference type="PANTHER" id="PTHR33992">
    <property type="entry name" value="RIBONUCLEASE P PROTEIN COMPONENT"/>
    <property type="match status" value="1"/>
</dbReference>
<evidence type="ECO:0000256" key="4">
    <source>
        <dbReference type="ARBA" id="ARBA00022801"/>
    </source>
</evidence>
<dbReference type="GO" id="GO:0030677">
    <property type="term" value="C:ribonuclease P complex"/>
    <property type="evidence" value="ECO:0007669"/>
    <property type="project" value="TreeGrafter"/>
</dbReference>
<dbReference type="HOGENOM" id="CLU_2001357_0_0_14"/>
<dbReference type="InterPro" id="IPR000100">
    <property type="entry name" value="RNase_P"/>
</dbReference>
<keyword evidence="3 6" id="KW-0255">Endonuclease</keyword>
<dbReference type="GO" id="GO:0000049">
    <property type="term" value="F:tRNA binding"/>
    <property type="evidence" value="ECO:0007669"/>
    <property type="project" value="UniProtKB-UniRule"/>
</dbReference>
<dbReference type="GO" id="GO:0042781">
    <property type="term" value="F:3'-tRNA processing endoribonuclease activity"/>
    <property type="evidence" value="ECO:0007669"/>
    <property type="project" value="TreeGrafter"/>
</dbReference>
<dbReference type="Pfam" id="PF00825">
    <property type="entry name" value="Ribonuclease_P"/>
    <property type="match status" value="1"/>
</dbReference>
<dbReference type="KEGG" id="mhb:MHM_05460"/>
<dbReference type="PATRIC" id="fig|1116213.3.peg.596"/>
<dbReference type="InterPro" id="IPR014721">
    <property type="entry name" value="Ribsml_uS5_D2-typ_fold_subgr"/>
</dbReference>
<dbReference type="EC" id="3.1.26.5" evidence="6 7"/>